<dbReference type="AlphaFoldDB" id="A0AAW9SHI9"/>
<dbReference type="EMBL" id="JBDKWZ010000012">
    <property type="protein sequence ID" value="MEN7550161.1"/>
    <property type="molecule type" value="Genomic_DNA"/>
</dbReference>
<comment type="subcellular location">
    <subcellularLocation>
        <location evidence="1">Cell outer membrane</location>
    </subcellularLocation>
</comment>
<comment type="caution">
    <text evidence="8">The sequence shown here is derived from an EMBL/GenBank/DDBJ whole genome shotgun (WGS) entry which is preliminary data.</text>
</comment>
<reference evidence="8 9" key="1">
    <citation type="submission" date="2024-04" db="EMBL/GenBank/DDBJ databases">
        <title>Novel genus in family Flammeovirgaceae.</title>
        <authorList>
            <person name="Nguyen T.H."/>
            <person name="Vuong T.Q."/>
            <person name="Le H."/>
            <person name="Kim S.-G."/>
        </authorList>
    </citation>
    <scope>NUCLEOTIDE SEQUENCE [LARGE SCALE GENOMIC DNA]</scope>
    <source>
        <strain evidence="8 9">JCM 23209</strain>
    </source>
</reference>
<evidence type="ECO:0000313" key="9">
    <source>
        <dbReference type="Proteomes" id="UP001403385"/>
    </source>
</evidence>
<protein>
    <submittedName>
        <fullName evidence="8">RagB/SusD family nutrient uptake outer membrane protein</fullName>
    </submittedName>
</protein>
<comment type="similarity">
    <text evidence="2">Belongs to the SusD family.</text>
</comment>
<dbReference type="InterPro" id="IPR033985">
    <property type="entry name" value="SusD-like_N"/>
</dbReference>
<proteinExistence type="inferred from homology"/>
<evidence type="ECO:0000259" key="7">
    <source>
        <dbReference type="Pfam" id="PF14322"/>
    </source>
</evidence>
<dbReference type="GO" id="GO:0009279">
    <property type="term" value="C:cell outer membrane"/>
    <property type="evidence" value="ECO:0007669"/>
    <property type="project" value="UniProtKB-SubCell"/>
</dbReference>
<evidence type="ECO:0000313" key="8">
    <source>
        <dbReference type="EMBL" id="MEN7550161.1"/>
    </source>
</evidence>
<dbReference type="Proteomes" id="UP001403385">
    <property type="component" value="Unassembled WGS sequence"/>
</dbReference>
<dbReference type="RefSeq" id="WP_346822940.1">
    <property type="nucleotide sequence ID" value="NZ_JBDKWZ010000012.1"/>
</dbReference>
<dbReference type="CDD" id="cd08977">
    <property type="entry name" value="SusD"/>
    <property type="match status" value="1"/>
</dbReference>
<keyword evidence="3" id="KW-0732">Signal</keyword>
<evidence type="ECO:0000256" key="2">
    <source>
        <dbReference type="ARBA" id="ARBA00006275"/>
    </source>
</evidence>
<dbReference type="InterPro" id="IPR011990">
    <property type="entry name" value="TPR-like_helical_dom_sf"/>
</dbReference>
<keyword evidence="9" id="KW-1185">Reference proteome</keyword>
<organism evidence="8 9">
    <name type="scientific">Rapidithrix thailandica</name>
    <dbReference type="NCBI Taxonomy" id="413964"/>
    <lineage>
        <taxon>Bacteria</taxon>
        <taxon>Pseudomonadati</taxon>
        <taxon>Bacteroidota</taxon>
        <taxon>Cytophagia</taxon>
        <taxon>Cytophagales</taxon>
        <taxon>Flammeovirgaceae</taxon>
        <taxon>Rapidithrix</taxon>
    </lineage>
</organism>
<keyword evidence="4" id="KW-0472">Membrane</keyword>
<keyword evidence="5" id="KW-0998">Cell outer membrane</keyword>
<evidence type="ECO:0000256" key="5">
    <source>
        <dbReference type="ARBA" id="ARBA00023237"/>
    </source>
</evidence>
<gene>
    <name evidence="8" type="ORF">AAG747_19735</name>
</gene>
<dbReference type="Pfam" id="PF14322">
    <property type="entry name" value="SusD-like_3"/>
    <property type="match status" value="1"/>
</dbReference>
<evidence type="ECO:0000256" key="4">
    <source>
        <dbReference type="ARBA" id="ARBA00023136"/>
    </source>
</evidence>
<feature type="domain" description="SusD-like N-terminal" evidence="7">
    <location>
        <begin position="24"/>
        <end position="216"/>
    </location>
</feature>
<dbReference type="Pfam" id="PF07980">
    <property type="entry name" value="SusD_RagB"/>
    <property type="match status" value="1"/>
</dbReference>
<feature type="domain" description="RagB/SusD" evidence="6">
    <location>
        <begin position="259"/>
        <end position="535"/>
    </location>
</feature>
<accession>A0AAW9SHI9</accession>
<dbReference type="InterPro" id="IPR012944">
    <property type="entry name" value="SusD_RagB_dom"/>
</dbReference>
<dbReference type="SUPFAM" id="SSF48452">
    <property type="entry name" value="TPR-like"/>
    <property type="match status" value="1"/>
</dbReference>
<name>A0AAW9SHI9_9BACT</name>
<evidence type="ECO:0000259" key="6">
    <source>
        <dbReference type="Pfam" id="PF07980"/>
    </source>
</evidence>
<evidence type="ECO:0000256" key="1">
    <source>
        <dbReference type="ARBA" id="ARBA00004442"/>
    </source>
</evidence>
<sequence>MMKQLRYIFYSLAITLGAWSCSGDFLEKKPLDKLSDAAVWNDLSLIETFVNDIYNNLPSGFDRGWYMLASGTDDAENSYAWPASQAFNRGDYYPSNYPLSGTWSNAYAAIRKTNIFLERIDEVEGNEEWKKRLTGEVKFLRAFYYFELTKFYGGVPLITKSLTLDDDLSISRNTYEECLTFIISELDEAAELLPEAYGTADLGRATKGAALGIKGRALLYAEKWDESAAASKAVIDLGVYSLFEDYEGIFHAENDNNAEVVFDKQFQEPDYGHWGQLFNLPKNHPGGRGWGGTNPTQELVDMYEMTDGNLYQDSPLYDPAKPYENRDPRFYASVFYDGVMFGGAPVQSRVGGTSGIGSHGDATKTGYYMRKFMEEERAGDAESVAAGNNWIIMRYAEILLNYAEAKNESEGAVSDVYEAVNLVRARVNMPPLPGGLSKEEMREKIRHERRIELAFEEHRFWDVRRWKIAENVLNGKIHGVRIGPNGELSGQDANGKPYGRIEVESRNFDPSKHYLFPIPQSEIEKNSNMEQNPGW</sequence>
<dbReference type="Gene3D" id="1.25.40.390">
    <property type="match status" value="1"/>
</dbReference>
<evidence type="ECO:0000256" key="3">
    <source>
        <dbReference type="ARBA" id="ARBA00022729"/>
    </source>
</evidence>